<evidence type="ECO:0000256" key="6">
    <source>
        <dbReference type="ARBA" id="ARBA00023136"/>
    </source>
</evidence>
<accession>A0A4R2GMI7</accession>
<gene>
    <name evidence="10" type="ORF">EV194_10163</name>
</gene>
<organism evidence="10 11">
    <name type="scientific">Natronoflexus pectinivorans</name>
    <dbReference type="NCBI Taxonomy" id="682526"/>
    <lineage>
        <taxon>Bacteria</taxon>
        <taxon>Pseudomonadati</taxon>
        <taxon>Bacteroidota</taxon>
        <taxon>Bacteroidia</taxon>
        <taxon>Marinilabiliales</taxon>
        <taxon>Marinilabiliaceae</taxon>
        <taxon>Natronoflexus</taxon>
    </lineage>
</organism>
<dbReference type="PROSITE" id="PS52016">
    <property type="entry name" value="TONB_DEPENDENT_REC_3"/>
    <property type="match status" value="1"/>
</dbReference>
<keyword evidence="3 8" id="KW-1134">Transmembrane beta strand</keyword>
<evidence type="ECO:0000256" key="3">
    <source>
        <dbReference type="ARBA" id="ARBA00022452"/>
    </source>
</evidence>
<evidence type="ECO:0000256" key="5">
    <source>
        <dbReference type="ARBA" id="ARBA00022729"/>
    </source>
</evidence>
<dbReference type="Pfam" id="PF13715">
    <property type="entry name" value="CarbopepD_reg_2"/>
    <property type="match status" value="1"/>
</dbReference>
<evidence type="ECO:0000256" key="7">
    <source>
        <dbReference type="ARBA" id="ARBA00023237"/>
    </source>
</evidence>
<dbReference type="InterPro" id="IPR012910">
    <property type="entry name" value="Plug_dom"/>
</dbReference>
<dbReference type="InterPro" id="IPR039426">
    <property type="entry name" value="TonB-dep_rcpt-like"/>
</dbReference>
<dbReference type="Gene3D" id="2.40.170.20">
    <property type="entry name" value="TonB-dependent receptor, beta-barrel domain"/>
    <property type="match status" value="1"/>
</dbReference>
<proteinExistence type="inferred from homology"/>
<dbReference type="Proteomes" id="UP000295221">
    <property type="component" value="Unassembled WGS sequence"/>
</dbReference>
<dbReference type="GO" id="GO:0044718">
    <property type="term" value="P:siderophore transmembrane transport"/>
    <property type="evidence" value="ECO:0007669"/>
    <property type="project" value="TreeGrafter"/>
</dbReference>
<evidence type="ECO:0000313" key="11">
    <source>
        <dbReference type="Proteomes" id="UP000295221"/>
    </source>
</evidence>
<keyword evidence="10" id="KW-0675">Receptor</keyword>
<evidence type="ECO:0000256" key="1">
    <source>
        <dbReference type="ARBA" id="ARBA00004571"/>
    </source>
</evidence>
<keyword evidence="5" id="KW-0732">Signal</keyword>
<dbReference type="GO" id="GO:0015344">
    <property type="term" value="F:siderophore uptake transmembrane transporter activity"/>
    <property type="evidence" value="ECO:0007669"/>
    <property type="project" value="TreeGrafter"/>
</dbReference>
<evidence type="ECO:0000256" key="8">
    <source>
        <dbReference type="PROSITE-ProRule" id="PRU01360"/>
    </source>
</evidence>
<evidence type="ECO:0000256" key="4">
    <source>
        <dbReference type="ARBA" id="ARBA00022692"/>
    </source>
</evidence>
<feature type="domain" description="TonB-dependent receptor plug" evidence="9">
    <location>
        <begin position="142"/>
        <end position="216"/>
    </location>
</feature>
<keyword evidence="6 8" id="KW-0472">Membrane</keyword>
<sequence length="813" mass="92220">MLRKIVILFSLIIFSANVFGNRYTISGIVKDANSGESLPSANIYETTMAVGINSNSFGYFSMTLPSGEIELMISFLGYETQLVSLVLLKDTVINVLMTPQVEQLDEVAVYGNRNNKVKSTQMSMIDLPMEKFQRVPVIMGEPDVLKVLQLLPGVQSGTEASSGIHVRGGSADQNLFLLDGVPVYNASHLFGFFSVFHPSSIKSVKLYKAGFPARYAGRLSSVVDISMKEGNMIKTAGEASVGLIASSFCVEGPIKTDKTSFLIAGRRTYLDVLTAPFIAMSNKGKDSKFSGGYYFYDFNAKLNHIFSNRSRLYLSGYFGDDGFRVKDDWDPSTNYRSLQKDRFGWGNKISALRWNYVINNKLFSNTTLTYSNYHFYSKNKETNSFFAYDYVARKDMWQTHTTSFNYFSDITDLSAKVDFDYFLSPGHTLKFGANYTRHRFKPGVNLFSSEATNQVSINNRIGNKSLYSNEYNFYLEDDFELLNFIGINAGLNLALYNVDTKTYFSPQPRVSCKFQITDDMSVKGSYARMAQFVHLLTSANISLPTDIWVPVTERFAPPTSDQYAVGWAYNLNRILVLTIEGYYKEMHNLLEYKDGASFASVGQGWEDLVEQGTGTSIGGEVLLEKNVGKTTGWVSYTLSKTDRQFENLNFGKSFPYKFDRRHDFSLVMTHERSKRFDWGATLVYSTGNAITLGVAEYDAIQIPYKSDYEYDSQYSKIIDYNGRNSYRAPGYMRADVGANFRKQKKYGVRTWNISVYNITNRKNPLFLRWIDKDVVHSTTDNNGMLVTVREPKRVLTKYSFFPIIPSVSYSYKF</sequence>
<evidence type="ECO:0000256" key="2">
    <source>
        <dbReference type="ARBA" id="ARBA00022448"/>
    </source>
</evidence>
<dbReference type="AlphaFoldDB" id="A0A4R2GMI7"/>
<dbReference type="Gene3D" id="2.60.40.1120">
    <property type="entry name" value="Carboxypeptidase-like, regulatory domain"/>
    <property type="match status" value="1"/>
</dbReference>
<dbReference type="RefSeq" id="WP_132430930.1">
    <property type="nucleotide sequence ID" value="NZ_SLWK01000001.1"/>
</dbReference>
<reference evidence="10 11" key="1">
    <citation type="submission" date="2019-03" db="EMBL/GenBank/DDBJ databases">
        <title>Genomic Encyclopedia of Type Strains, Phase IV (KMG-IV): sequencing the most valuable type-strain genomes for metagenomic binning, comparative biology and taxonomic classification.</title>
        <authorList>
            <person name="Goeker M."/>
        </authorList>
    </citation>
    <scope>NUCLEOTIDE SEQUENCE [LARGE SCALE GENOMIC DNA]</scope>
    <source>
        <strain evidence="10 11">DSM 24179</strain>
    </source>
</reference>
<keyword evidence="4 8" id="KW-0812">Transmembrane</keyword>
<dbReference type="PANTHER" id="PTHR30069:SF29">
    <property type="entry name" value="HEMOGLOBIN AND HEMOGLOBIN-HAPTOGLOBIN-BINDING PROTEIN 1-RELATED"/>
    <property type="match status" value="1"/>
</dbReference>
<dbReference type="SUPFAM" id="SSF49464">
    <property type="entry name" value="Carboxypeptidase regulatory domain-like"/>
    <property type="match status" value="1"/>
</dbReference>
<dbReference type="OrthoDB" id="9803050at2"/>
<name>A0A4R2GMI7_9BACT</name>
<comment type="subcellular location">
    <subcellularLocation>
        <location evidence="1 8">Cell outer membrane</location>
        <topology evidence="1 8">Multi-pass membrane protein</topology>
    </subcellularLocation>
</comment>
<protein>
    <submittedName>
        <fullName evidence="10">Outer membrane receptor protein involved in Fe transport</fullName>
    </submittedName>
</protein>
<dbReference type="InterPro" id="IPR037066">
    <property type="entry name" value="Plug_dom_sf"/>
</dbReference>
<dbReference type="GO" id="GO:0009279">
    <property type="term" value="C:cell outer membrane"/>
    <property type="evidence" value="ECO:0007669"/>
    <property type="project" value="UniProtKB-SubCell"/>
</dbReference>
<dbReference type="PANTHER" id="PTHR30069">
    <property type="entry name" value="TONB-DEPENDENT OUTER MEMBRANE RECEPTOR"/>
    <property type="match status" value="1"/>
</dbReference>
<keyword evidence="7 8" id="KW-0998">Cell outer membrane</keyword>
<dbReference type="EMBL" id="SLWK01000001">
    <property type="protein sequence ID" value="TCO10433.1"/>
    <property type="molecule type" value="Genomic_DNA"/>
</dbReference>
<keyword evidence="2 8" id="KW-0813">Transport</keyword>
<comment type="similarity">
    <text evidence="8">Belongs to the TonB-dependent receptor family.</text>
</comment>
<dbReference type="Gene3D" id="2.170.130.10">
    <property type="entry name" value="TonB-dependent receptor, plug domain"/>
    <property type="match status" value="1"/>
</dbReference>
<dbReference type="InterPro" id="IPR008969">
    <property type="entry name" value="CarboxyPept-like_regulatory"/>
</dbReference>
<dbReference type="Pfam" id="PF07715">
    <property type="entry name" value="Plug"/>
    <property type="match status" value="1"/>
</dbReference>
<dbReference type="InterPro" id="IPR036942">
    <property type="entry name" value="Beta-barrel_TonB_sf"/>
</dbReference>
<evidence type="ECO:0000259" key="9">
    <source>
        <dbReference type="Pfam" id="PF07715"/>
    </source>
</evidence>
<keyword evidence="11" id="KW-1185">Reference proteome</keyword>
<evidence type="ECO:0000313" key="10">
    <source>
        <dbReference type="EMBL" id="TCO10433.1"/>
    </source>
</evidence>
<dbReference type="SUPFAM" id="SSF56935">
    <property type="entry name" value="Porins"/>
    <property type="match status" value="1"/>
</dbReference>
<comment type="caution">
    <text evidence="10">The sequence shown here is derived from an EMBL/GenBank/DDBJ whole genome shotgun (WGS) entry which is preliminary data.</text>
</comment>